<protein>
    <submittedName>
        <fullName evidence="1">Uncharacterized protein</fullName>
    </submittedName>
</protein>
<sequence length="216" mass="25349">MTDQKDYKEKKSEYKVITCDIPYLYHTTPYIDHDTNIEELTDMDNKPWYRTMKVGEFSQDLDHPKWFTINQYANYGGIPFKNVFLKYTTKGQLRLVDLRKCPFDMMYPDMMKAVDETKADGYIGLVDDLEVYLRNPKNHVHPYFEQLTEFPLPPKDPVVVLSNLVKGLSYTDKILIKREVLKALDLSTTKEVRKVLDVSTILNKPTKFIAYDELSI</sequence>
<dbReference type="EMBL" id="MK072502">
    <property type="protein sequence ID" value="AYV86352.1"/>
    <property type="molecule type" value="Genomic_DNA"/>
</dbReference>
<evidence type="ECO:0000313" key="1">
    <source>
        <dbReference type="EMBL" id="AYV86352.1"/>
    </source>
</evidence>
<gene>
    <name evidence="1" type="ORF">Solumvirus5_19</name>
</gene>
<name>A0A3G5AGP3_9VIRU</name>
<reference evidence="1" key="1">
    <citation type="submission" date="2018-10" db="EMBL/GenBank/DDBJ databases">
        <title>Hidden diversity of soil giant viruses.</title>
        <authorList>
            <person name="Schulz F."/>
            <person name="Alteio L."/>
            <person name="Goudeau D."/>
            <person name="Ryan E.M."/>
            <person name="Malmstrom R.R."/>
            <person name="Blanchard J."/>
            <person name="Woyke T."/>
        </authorList>
    </citation>
    <scope>NUCLEOTIDE SEQUENCE</scope>
    <source>
        <strain evidence="1">SMV1</strain>
    </source>
</reference>
<accession>A0A3G5AGP3</accession>
<organism evidence="1">
    <name type="scientific">Solumvirus sp</name>
    <dbReference type="NCBI Taxonomy" id="2487773"/>
    <lineage>
        <taxon>Viruses</taxon>
        <taxon>Pithoviruses</taxon>
    </lineage>
</organism>
<proteinExistence type="predicted"/>